<evidence type="ECO:0000313" key="2">
    <source>
        <dbReference type="EMBL" id="BDG70618.1"/>
    </source>
</evidence>
<dbReference type="EMBL" id="AP025637">
    <property type="protein sequence ID" value="BDG70618.1"/>
    <property type="molecule type" value="Genomic_DNA"/>
</dbReference>
<accession>A0ABM7XYN6</accession>
<keyword evidence="3" id="KW-1185">Reference proteome</keyword>
<dbReference type="Pfam" id="PF01872">
    <property type="entry name" value="RibD_C"/>
    <property type="match status" value="1"/>
</dbReference>
<dbReference type="Gene3D" id="3.40.430.10">
    <property type="entry name" value="Dihydrofolate Reductase, subunit A"/>
    <property type="match status" value="1"/>
</dbReference>
<dbReference type="InterPro" id="IPR002734">
    <property type="entry name" value="RibDG_C"/>
</dbReference>
<evidence type="ECO:0000259" key="1">
    <source>
        <dbReference type="Pfam" id="PF01872"/>
    </source>
</evidence>
<name>A0ABM7XYN6_9PROT</name>
<feature type="domain" description="Bacterial bifunctional deaminase-reductase C-terminal" evidence="1">
    <location>
        <begin position="5"/>
        <end position="167"/>
    </location>
</feature>
<dbReference type="Proteomes" id="UP000831327">
    <property type="component" value="Chromosome"/>
</dbReference>
<dbReference type="RefSeq" id="WP_244457937.1">
    <property type="nucleotide sequence ID" value="NZ_AP025637.1"/>
</dbReference>
<dbReference type="SUPFAM" id="SSF53597">
    <property type="entry name" value="Dihydrofolate reductase-like"/>
    <property type="match status" value="1"/>
</dbReference>
<dbReference type="InterPro" id="IPR024072">
    <property type="entry name" value="DHFR-like_dom_sf"/>
</dbReference>
<dbReference type="PANTHER" id="PTHR38011">
    <property type="entry name" value="DIHYDROFOLATE REDUCTASE FAMILY PROTEIN (AFU_ORTHOLOGUE AFUA_8G06820)"/>
    <property type="match status" value="1"/>
</dbReference>
<sequence length="174" mass="18398">MTARVRLYAAVSLDGCLADSQGGVGWLAPFEAEDYGMDAFLAEVGTVLTGRTTYDQARGFGEWPYAGKRVVVMTHRALDADAPDGVEAAQGDLAGVIARLRRETTGDIWLLGGAALAQACLARGLVDSIEIFVMPLLLGAGLRLFATDGAPRALTLREARPYPNGVVALNYARA</sequence>
<gene>
    <name evidence="2" type="ORF">Rmf_05470</name>
</gene>
<evidence type="ECO:0000313" key="3">
    <source>
        <dbReference type="Proteomes" id="UP000831327"/>
    </source>
</evidence>
<dbReference type="InterPro" id="IPR050765">
    <property type="entry name" value="Riboflavin_Biosynth_HTPR"/>
</dbReference>
<dbReference type="PANTHER" id="PTHR38011:SF11">
    <property type="entry name" value="2,5-DIAMINO-6-RIBOSYLAMINO-4(3H)-PYRIMIDINONE 5'-PHOSPHATE REDUCTASE"/>
    <property type="match status" value="1"/>
</dbReference>
<protein>
    <recommendedName>
        <fullName evidence="1">Bacterial bifunctional deaminase-reductase C-terminal domain-containing protein</fullName>
    </recommendedName>
</protein>
<reference evidence="2 3" key="1">
    <citation type="journal article" date="2016" name="Microbes Environ.">
        <title>Phylogenetically diverse aerobic anoxygenic phototrophic bacteria isolated from epilithic biofilms in Tama river, Japan.</title>
        <authorList>
            <person name="Hirose S."/>
            <person name="Matsuura K."/>
            <person name="Haruta S."/>
        </authorList>
    </citation>
    <scope>NUCLEOTIDE SEQUENCE [LARGE SCALE GENOMIC DNA]</scope>
    <source>
        <strain evidence="2 3">S08</strain>
    </source>
</reference>
<proteinExistence type="predicted"/>
<organism evidence="2 3">
    <name type="scientific">Roseomonas fluvialis</name>
    <dbReference type="NCBI Taxonomy" id="1750527"/>
    <lineage>
        <taxon>Bacteria</taxon>
        <taxon>Pseudomonadati</taxon>
        <taxon>Pseudomonadota</taxon>
        <taxon>Alphaproteobacteria</taxon>
        <taxon>Acetobacterales</taxon>
        <taxon>Roseomonadaceae</taxon>
        <taxon>Roseomonas</taxon>
    </lineage>
</organism>